<dbReference type="EMBL" id="FPHC01000024">
    <property type="protein sequence ID" value="SFV51953.1"/>
    <property type="molecule type" value="Genomic_DNA"/>
</dbReference>
<dbReference type="GO" id="GO:0030272">
    <property type="term" value="F:5-formyltetrahydrofolate cyclo-ligase activity"/>
    <property type="evidence" value="ECO:0007669"/>
    <property type="project" value="UniProtKB-EC"/>
</dbReference>
<keyword evidence="3" id="KW-0067">ATP-binding</keyword>
<dbReference type="NCBIfam" id="TIGR02727">
    <property type="entry name" value="MTHFS_bact"/>
    <property type="match status" value="1"/>
</dbReference>
<protein>
    <submittedName>
        <fullName evidence="4">5-formyltetrahydrofolate cyclo-ligase</fullName>
        <ecNumber evidence="4">6.3.3.2</ecNumber>
    </submittedName>
</protein>
<dbReference type="GO" id="GO:0009396">
    <property type="term" value="P:folic acid-containing compound biosynthetic process"/>
    <property type="evidence" value="ECO:0007669"/>
    <property type="project" value="TreeGrafter"/>
</dbReference>
<evidence type="ECO:0000256" key="2">
    <source>
        <dbReference type="ARBA" id="ARBA00022741"/>
    </source>
</evidence>
<dbReference type="Pfam" id="PF01812">
    <property type="entry name" value="5-FTHF_cyc-lig"/>
    <property type="match status" value="1"/>
</dbReference>
<dbReference type="EC" id="6.3.3.2" evidence="4"/>
<dbReference type="PANTHER" id="PTHR23407:SF1">
    <property type="entry name" value="5-FORMYLTETRAHYDROFOLATE CYCLO-LIGASE"/>
    <property type="match status" value="1"/>
</dbReference>
<dbReference type="PIRSF" id="PIRSF006806">
    <property type="entry name" value="FTHF_cligase"/>
    <property type="match status" value="1"/>
</dbReference>
<evidence type="ECO:0000256" key="3">
    <source>
        <dbReference type="ARBA" id="ARBA00022840"/>
    </source>
</evidence>
<name>A0A1W1BEM9_9ZZZZ</name>
<proteinExistence type="inferred from homology"/>
<dbReference type="GO" id="GO:0035999">
    <property type="term" value="P:tetrahydrofolate interconversion"/>
    <property type="evidence" value="ECO:0007669"/>
    <property type="project" value="TreeGrafter"/>
</dbReference>
<dbReference type="InterPro" id="IPR024185">
    <property type="entry name" value="FTHF_cligase-like_sf"/>
</dbReference>
<sequence>MEIISKWYFKPKIERWMNKQKFRKDAIAKLKHIKMHSYKRDRYIIDILYRYIKKIDARYIMLYVPLDIEVDIMPLIRQLRIDKRVLFVPFMEGESFRLVKYRLPLVTKQFGIKEPKYSKQKRRRSIDLSIVPIVGTDATLRRIGFGKGMYDRFFENEKKNIKNTIFISRILSISNQVITDHYDVEADMIITPEKILMRNRHKI</sequence>
<accession>A0A1W1BEM9</accession>
<comment type="similarity">
    <text evidence="1">Belongs to the 5-formyltetrahydrofolate cyclo-ligase family.</text>
</comment>
<dbReference type="SUPFAM" id="SSF100950">
    <property type="entry name" value="NagB/RpiA/CoA transferase-like"/>
    <property type="match status" value="1"/>
</dbReference>
<dbReference type="Gene3D" id="3.40.50.10420">
    <property type="entry name" value="NagB/RpiA/CoA transferase-like"/>
    <property type="match status" value="1"/>
</dbReference>
<dbReference type="PANTHER" id="PTHR23407">
    <property type="entry name" value="ATPASE INHIBITOR/5-FORMYLTETRAHYDROFOLATE CYCLO-LIGASE"/>
    <property type="match status" value="1"/>
</dbReference>
<dbReference type="InterPro" id="IPR002698">
    <property type="entry name" value="FTHF_cligase"/>
</dbReference>
<keyword evidence="4" id="KW-0436">Ligase</keyword>
<keyword evidence="2" id="KW-0547">Nucleotide-binding</keyword>
<organism evidence="4">
    <name type="scientific">hydrothermal vent metagenome</name>
    <dbReference type="NCBI Taxonomy" id="652676"/>
    <lineage>
        <taxon>unclassified sequences</taxon>
        <taxon>metagenomes</taxon>
        <taxon>ecological metagenomes</taxon>
    </lineage>
</organism>
<evidence type="ECO:0000313" key="4">
    <source>
        <dbReference type="EMBL" id="SFV51953.1"/>
    </source>
</evidence>
<dbReference type="GO" id="GO:0005524">
    <property type="term" value="F:ATP binding"/>
    <property type="evidence" value="ECO:0007669"/>
    <property type="project" value="UniProtKB-KW"/>
</dbReference>
<dbReference type="InterPro" id="IPR037171">
    <property type="entry name" value="NagB/RpiA_transferase-like"/>
</dbReference>
<dbReference type="AlphaFoldDB" id="A0A1W1BEM9"/>
<evidence type="ECO:0000256" key="1">
    <source>
        <dbReference type="ARBA" id="ARBA00010638"/>
    </source>
</evidence>
<reference evidence="4" key="1">
    <citation type="submission" date="2016-10" db="EMBL/GenBank/DDBJ databases">
        <authorList>
            <person name="de Groot N.N."/>
        </authorList>
    </citation>
    <scope>NUCLEOTIDE SEQUENCE</scope>
</reference>
<gene>
    <name evidence="4" type="ORF">MNB_SV-6-1326</name>
</gene>